<keyword evidence="3" id="KW-1185">Reference proteome</keyword>
<protein>
    <submittedName>
        <fullName evidence="2">Uncharacterized protein</fullName>
    </submittedName>
</protein>
<dbReference type="OrthoDB" id="10659868at2759"/>
<dbReference type="AlphaFoldDB" id="A0A9Q0Y903"/>
<feature type="region of interest" description="Disordered" evidence="1">
    <location>
        <begin position="1"/>
        <end position="45"/>
    </location>
</feature>
<name>A0A9Q0Y903_HOLLE</name>
<evidence type="ECO:0000256" key="1">
    <source>
        <dbReference type="SAM" id="MobiDB-lite"/>
    </source>
</evidence>
<comment type="caution">
    <text evidence="2">The sequence shown here is derived from an EMBL/GenBank/DDBJ whole genome shotgun (WGS) entry which is preliminary data.</text>
</comment>
<dbReference type="EMBL" id="JAIZAY010000712">
    <property type="protein sequence ID" value="KAJ8018028.1"/>
    <property type="molecule type" value="Genomic_DNA"/>
</dbReference>
<evidence type="ECO:0000313" key="3">
    <source>
        <dbReference type="Proteomes" id="UP001152320"/>
    </source>
</evidence>
<sequence>MDATKAGCSQEESVEVGSHKTMEDTTLEPPPSVEPPSEMQQDAKSSRTVVKNYYKYCTFYNGEEYQQKHGQRLAAREGFGKFCLAVEGFLTRSQAVTLATWLDYQPAKVDLIQNSECDPPSRCFVQSMVERGEISPSDISTLIGALESDTVQLKGVATKVKEAFHNYVGQAQLPATDEEVTYARGKLRRPPEVEKENKRPTDEKPFVLQEIKGNIKKCTGCRKPLYRRGSLPKIPKNMTIGHFEQRKFFNKALGKEVERPGNVYYHVNLSCIRQRNPDFSPYKIVIPPGVTLTEKHYKYFESCGISVPRYP</sequence>
<proteinExistence type="predicted"/>
<gene>
    <name evidence="2" type="ORF">HOLleu_44210</name>
</gene>
<dbReference type="Proteomes" id="UP001152320">
    <property type="component" value="Unassembled WGS sequence"/>
</dbReference>
<organism evidence="2 3">
    <name type="scientific">Holothuria leucospilota</name>
    <name type="common">Black long sea cucumber</name>
    <name type="synonym">Mertensiothuria leucospilota</name>
    <dbReference type="NCBI Taxonomy" id="206669"/>
    <lineage>
        <taxon>Eukaryota</taxon>
        <taxon>Metazoa</taxon>
        <taxon>Echinodermata</taxon>
        <taxon>Eleutherozoa</taxon>
        <taxon>Echinozoa</taxon>
        <taxon>Holothuroidea</taxon>
        <taxon>Aspidochirotacea</taxon>
        <taxon>Aspidochirotida</taxon>
        <taxon>Holothuriidae</taxon>
        <taxon>Holothuria</taxon>
    </lineage>
</organism>
<evidence type="ECO:0000313" key="2">
    <source>
        <dbReference type="EMBL" id="KAJ8018028.1"/>
    </source>
</evidence>
<reference evidence="2" key="1">
    <citation type="submission" date="2021-10" db="EMBL/GenBank/DDBJ databases">
        <title>Tropical sea cucumber genome reveals ecological adaptation and Cuvierian tubules defense mechanism.</title>
        <authorList>
            <person name="Chen T."/>
        </authorList>
    </citation>
    <scope>NUCLEOTIDE SEQUENCE</scope>
    <source>
        <strain evidence="2">Nanhai2018</strain>
        <tissue evidence="2">Muscle</tissue>
    </source>
</reference>
<accession>A0A9Q0Y903</accession>